<name>A0ABN1QP26_9ACTN</name>
<dbReference type="EMBL" id="BAAAHH010000005">
    <property type="protein sequence ID" value="GAA0945073.1"/>
    <property type="molecule type" value="Genomic_DNA"/>
</dbReference>
<dbReference type="SUPFAM" id="SSF53335">
    <property type="entry name" value="S-adenosyl-L-methionine-dependent methyltransferases"/>
    <property type="match status" value="1"/>
</dbReference>
<keyword evidence="2" id="KW-1185">Reference proteome</keyword>
<keyword evidence="1" id="KW-0489">Methyltransferase</keyword>
<evidence type="ECO:0000313" key="1">
    <source>
        <dbReference type="EMBL" id="GAA0945073.1"/>
    </source>
</evidence>
<organism evidence="1 2">
    <name type="scientific">Actinocorallia libanotica</name>
    <dbReference type="NCBI Taxonomy" id="46162"/>
    <lineage>
        <taxon>Bacteria</taxon>
        <taxon>Bacillati</taxon>
        <taxon>Actinomycetota</taxon>
        <taxon>Actinomycetes</taxon>
        <taxon>Streptosporangiales</taxon>
        <taxon>Thermomonosporaceae</taxon>
        <taxon>Actinocorallia</taxon>
    </lineage>
</organism>
<protein>
    <submittedName>
        <fullName evidence="1">SAM-dependent methyltransferase</fullName>
    </submittedName>
</protein>
<sequence length="260" mass="27968">MADDEPQIDRTVPHSARIWNYWLGGEDNYEVDREAGDAYIKVFPGIVGMAKVGRAFLASAVEHLITAEGVRQFLDVGAGLPAADNTHQLAQRLDPDARTVYVDHDPLVLVQARALLADAPEGTTAFLHADMRDAPAVLSRAAATLDPARPVALMMMGCLGHIPDDAEARATVRNLLAGLPSGSYLALYDGHDANAALNEAQQDYDDTGAVPYRLRHADQIREFFTGLDFVGPGFGPYENWPGASPDLKGLPVVCGVARKP</sequence>
<dbReference type="InterPro" id="IPR029063">
    <property type="entry name" value="SAM-dependent_MTases_sf"/>
</dbReference>
<dbReference type="GO" id="GO:0032259">
    <property type="term" value="P:methylation"/>
    <property type="evidence" value="ECO:0007669"/>
    <property type="project" value="UniProtKB-KW"/>
</dbReference>
<reference evidence="1 2" key="1">
    <citation type="journal article" date="2019" name="Int. J. Syst. Evol. Microbiol.">
        <title>The Global Catalogue of Microorganisms (GCM) 10K type strain sequencing project: providing services to taxonomists for standard genome sequencing and annotation.</title>
        <authorList>
            <consortium name="The Broad Institute Genomics Platform"/>
            <consortium name="The Broad Institute Genome Sequencing Center for Infectious Disease"/>
            <person name="Wu L."/>
            <person name="Ma J."/>
        </authorList>
    </citation>
    <scope>NUCLEOTIDE SEQUENCE [LARGE SCALE GENOMIC DNA]</scope>
    <source>
        <strain evidence="1 2">JCM 10696</strain>
    </source>
</reference>
<keyword evidence="1" id="KW-0808">Transferase</keyword>
<dbReference type="Proteomes" id="UP001500665">
    <property type="component" value="Unassembled WGS sequence"/>
</dbReference>
<gene>
    <name evidence="1" type="ORF">GCM10009550_18500</name>
</gene>
<dbReference type="RefSeq" id="WP_344238839.1">
    <property type="nucleotide sequence ID" value="NZ_BAAAHH010000005.1"/>
</dbReference>
<dbReference type="GO" id="GO:0008168">
    <property type="term" value="F:methyltransferase activity"/>
    <property type="evidence" value="ECO:0007669"/>
    <property type="project" value="UniProtKB-KW"/>
</dbReference>
<evidence type="ECO:0000313" key="2">
    <source>
        <dbReference type="Proteomes" id="UP001500665"/>
    </source>
</evidence>
<comment type="caution">
    <text evidence="1">The sequence shown here is derived from an EMBL/GenBank/DDBJ whole genome shotgun (WGS) entry which is preliminary data.</text>
</comment>
<dbReference type="PIRSF" id="PIRSF017393">
    <property type="entry name" value="MTase_SAV2177"/>
    <property type="match status" value="1"/>
</dbReference>
<proteinExistence type="predicted"/>
<dbReference type="InterPro" id="IPR006764">
    <property type="entry name" value="SAM_dep_MeTrfase_SAV2177_type"/>
</dbReference>
<accession>A0ABN1QP26</accession>
<dbReference type="Pfam" id="PF04672">
    <property type="entry name" value="Methyltransf_19"/>
    <property type="match status" value="1"/>
</dbReference>
<dbReference type="Gene3D" id="3.40.50.150">
    <property type="entry name" value="Vaccinia Virus protein VP39"/>
    <property type="match status" value="1"/>
</dbReference>